<comment type="caution">
    <text evidence="1">The sequence shown here is derived from an EMBL/GenBank/DDBJ whole genome shotgun (WGS) entry which is preliminary data.</text>
</comment>
<sequence length="72" mass="7864">MLHTQVLTPNASHMLHTPILTPDASHAIPYPGPGLQCFTHQSLFPKVHTPFPPHKRKVPTLVQVANASQADP</sequence>
<name>A0A9Q3I5C0_9BASI</name>
<evidence type="ECO:0000313" key="2">
    <source>
        <dbReference type="Proteomes" id="UP000765509"/>
    </source>
</evidence>
<dbReference type="EMBL" id="AVOT02035908">
    <property type="protein sequence ID" value="MBW0530336.1"/>
    <property type="molecule type" value="Genomic_DNA"/>
</dbReference>
<evidence type="ECO:0000313" key="1">
    <source>
        <dbReference type="EMBL" id="MBW0530336.1"/>
    </source>
</evidence>
<organism evidence="1 2">
    <name type="scientific">Austropuccinia psidii MF-1</name>
    <dbReference type="NCBI Taxonomy" id="1389203"/>
    <lineage>
        <taxon>Eukaryota</taxon>
        <taxon>Fungi</taxon>
        <taxon>Dikarya</taxon>
        <taxon>Basidiomycota</taxon>
        <taxon>Pucciniomycotina</taxon>
        <taxon>Pucciniomycetes</taxon>
        <taxon>Pucciniales</taxon>
        <taxon>Sphaerophragmiaceae</taxon>
        <taxon>Austropuccinia</taxon>
    </lineage>
</organism>
<dbReference type="AlphaFoldDB" id="A0A9Q3I5C0"/>
<protein>
    <submittedName>
        <fullName evidence="1">Uncharacterized protein</fullName>
    </submittedName>
</protein>
<accession>A0A9Q3I5C0</accession>
<gene>
    <name evidence="1" type="ORF">O181_070051</name>
</gene>
<reference evidence="1" key="1">
    <citation type="submission" date="2021-03" db="EMBL/GenBank/DDBJ databases">
        <title>Draft genome sequence of rust myrtle Austropuccinia psidii MF-1, a brazilian biotype.</title>
        <authorList>
            <person name="Quecine M.C."/>
            <person name="Pachon D.M.R."/>
            <person name="Bonatelli M.L."/>
            <person name="Correr F.H."/>
            <person name="Franceschini L.M."/>
            <person name="Leite T.F."/>
            <person name="Margarido G.R.A."/>
            <person name="Almeida C.A."/>
            <person name="Ferrarezi J.A."/>
            <person name="Labate C.A."/>
        </authorList>
    </citation>
    <scope>NUCLEOTIDE SEQUENCE</scope>
    <source>
        <strain evidence="1">MF-1</strain>
    </source>
</reference>
<proteinExistence type="predicted"/>
<keyword evidence="2" id="KW-1185">Reference proteome</keyword>
<dbReference type="Proteomes" id="UP000765509">
    <property type="component" value="Unassembled WGS sequence"/>
</dbReference>